<dbReference type="Gene3D" id="3.40.50.720">
    <property type="entry name" value="NAD(P)-binding Rossmann-like Domain"/>
    <property type="match status" value="2"/>
</dbReference>
<evidence type="ECO:0000256" key="2">
    <source>
        <dbReference type="ARBA" id="ARBA00023027"/>
    </source>
</evidence>
<gene>
    <name evidence="4" type="primary">serA</name>
    <name evidence="4" type="ORF">GCM10012278_21530</name>
</gene>
<dbReference type="PROSITE" id="PS00671">
    <property type="entry name" value="D_2_HYDROXYACID_DH_3"/>
    <property type="match status" value="1"/>
</dbReference>
<dbReference type="SUPFAM" id="SSF51735">
    <property type="entry name" value="NAD(P)-binding Rossmann-fold domains"/>
    <property type="match status" value="1"/>
</dbReference>
<name>A0A918A2D1_9ACTN</name>
<dbReference type="AlphaFoldDB" id="A0A918A2D1"/>
<dbReference type="Proteomes" id="UP000660745">
    <property type="component" value="Unassembled WGS sequence"/>
</dbReference>
<dbReference type="RefSeq" id="WP_225276917.1">
    <property type="nucleotide sequence ID" value="NZ_BMNK01000003.1"/>
</dbReference>
<dbReference type="GO" id="GO:0051287">
    <property type="term" value="F:NAD binding"/>
    <property type="evidence" value="ECO:0007669"/>
    <property type="project" value="InterPro"/>
</dbReference>
<dbReference type="InterPro" id="IPR006140">
    <property type="entry name" value="D-isomer_DH_NAD-bd"/>
</dbReference>
<proteinExistence type="predicted"/>
<reference evidence="4" key="1">
    <citation type="journal article" date="2014" name="Int. J. Syst. Evol. Microbiol.">
        <title>Complete genome sequence of Corynebacterium casei LMG S-19264T (=DSM 44701T), isolated from a smear-ripened cheese.</title>
        <authorList>
            <consortium name="US DOE Joint Genome Institute (JGI-PGF)"/>
            <person name="Walter F."/>
            <person name="Albersmeier A."/>
            <person name="Kalinowski J."/>
            <person name="Ruckert C."/>
        </authorList>
    </citation>
    <scope>NUCLEOTIDE SEQUENCE</scope>
    <source>
        <strain evidence="4">CGMCC 4.7430</strain>
    </source>
</reference>
<dbReference type="CDD" id="cd12166">
    <property type="entry name" value="2-Hacid_dh_7"/>
    <property type="match status" value="1"/>
</dbReference>
<evidence type="ECO:0000256" key="1">
    <source>
        <dbReference type="ARBA" id="ARBA00023002"/>
    </source>
</evidence>
<accession>A0A918A2D1</accession>
<dbReference type="PANTHER" id="PTHR43333">
    <property type="entry name" value="2-HACID_DH_C DOMAIN-CONTAINING PROTEIN"/>
    <property type="match status" value="1"/>
</dbReference>
<sequence>MSKTHNGDMVALVPQKRGLAALSAVPGVRPVLYDVTAPLPAEASGAEVMVVPSRPLDRVLALVRELPSLRLVQTLSAGTEQLTGRLPDQVALSSARGAHGVAVAEWTVATLLAVYRGLPTYVTNQAEARWQPRSTETLFGKKILILGAGDLGTQLRTRLEPFGVEITMVARRARHGIHAMDDLPRLLPAHDVVALMLPLTDDTRRLAGQDFLSRMRDGAILVNAARGGVVDTDALLAETRSGRLRAILDVTDPEPLPAEHPLWHTPGVLITPHVAGNVPEADERAWKVAATQIGQFARGEQPANLVR</sequence>
<keyword evidence="5" id="KW-1185">Reference proteome</keyword>
<evidence type="ECO:0000313" key="4">
    <source>
        <dbReference type="EMBL" id="GGP04782.1"/>
    </source>
</evidence>
<dbReference type="Pfam" id="PF02826">
    <property type="entry name" value="2-Hacid_dh_C"/>
    <property type="match status" value="1"/>
</dbReference>
<keyword evidence="1" id="KW-0560">Oxidoreductase</keyword>
<dbReference type="SUPFAM" id="SSF52283">
    <property type="entry name" value="Formate/glycerate dehydrogenase catalytic domain-like"/>
    <property type="match status" value="1"/>
</dbReference>
<evidence type="ECO:0000313" key="5">
    <source>
        <dbReference type="Proteomes" id="UP000660745"/>
    </source>
</evidence>
<dbReference type="PANTHER" id="PTHR43333:SF1">
    <property type="entry name" value="D-ISOMER SPECIFIC 2-HYDROXYACID DEHYDROGENASE NAD-BINDING DOMAIN-CONTAINING PROTEIN"/>
    <property type="match status" value="1"/>
</dbReference>
<protein>
    <submittedName>
        <fullName evidence="4">Phosphoglycerate dehydrogenase</fullName>
    </submittedName>
</protein>
<comment type="caution">
    <text evidence="4">The sequence shown here is derived from an EMBL/GenBank/DDBJ whole genome shotgun (WGS) entry which is preliminary data.</text>
</comment>
<reference evidence="4" key="2">
    <citation type="submission" date="2020-09" db="EMBL/GenBank/DDBJ databases">
        <authorList>
            <person name="Sun Q."/>
            <person name="Zhou Y."/>
        </authorList>
    </citation>
    <scope>NUCLEOTIDE SEQUENCE</scope>
    <source>
        <strain evidence="4">CGMCC 4.7430</strain>
    </source>
</reference>
<feature type="domain" description="D-isomer specific 2-hydroxyacid dehydrogenase NAD-binding" evidence="3">
    <location>
        <begin position="109"/>
        <end position="275"/>
    </location>
</feature>
<organism evidence="4 5">
    <name type="scientific">Nonomuraea glycinis</name>
    <dbReference type="NCBI Taxonomy" id="2047744"/>
    <lineage>
        <taxon>Bacteria</taxon>
        <taxon>Bacillati</taxon>
        <taxon>Actinomycetota</taxon>
        <taxon>Actinomycetes</taxon>
        <taxon>Streptosporangiales</taxon>
        <taxon>Streptosporangiaceae</taxon>
        <taxon>Nonomuraea</taxon>
    </lineage>
</organism>
<dbReference type="InterPro" id="IPR036291">
    <property type="entry name" value="NAD(P)-bd_dom_sf"/>
</dbReference>
<dbReference type="GO" id="GO:0016616">
    <property type="term" value="F:oxidoreductase activity, acting on the CH-OH group of donors, NAD or NADP as acceptor"/>
    <property type="evidence" value="ECO:0007669"/>
    <property type="project" value="UniProtKB-ARBA"/>
</dbReference>
<keyword evidence="2" id="KW-0520">NAD</keyword>
<dbReference type="InterPro" id="IPR029753">
    <property type="entry name" value="D-isomer_DH_CS"/>
</dbReference>
<evidence type="ECO:0000259" key="3">
    <source>
        <dbReference type="Pfam" id="PF02826"/>
    </source>
</evidence>
<dbReference type="EMBL" id="BMNK01000003">
    <property type="protein sequence ID" value="GGP04782.1"/>
    <property type="molecule type" value="Genomic_DNA"/>
</dbReference>